<evidence type="ECO:0008006" key="3">
    <source>
        <dbReference type="Google" id="ProtNLM"/>
    </source>
</evidence>
<dbReference type="EMBL" id="HBIM01024214">
    <property type="protein sequence ID" value="CAE0421291.1"/>
    <property type="molecule type" value="Transcribed_RNA"/>
</dbReference>
<organism evidence="2">
    <name type="scientific">Amphora coffeiformis</name>
    <dbReference type="NCBI Taxonomy" id="265554"/>
    <lineage>
        <taxon>Eukaryota</taxon>
        <taxon>Sar</taxon>
        <taxon>Stramenopiles</taxon>
        <taxon>Ochrophyta</taxon>
        <taxon>Bacillariophyta</taxon>
        <taxon>Bacillariophyceae</taxon>
        <taxon>Bacillariophycidae</taxon>
        <taxon>Thalassiophysales</taxon>
        <taxon>Catenulaceae</taxon>
        <taxon>Amphora</taxon>
    </lineage>
</organism>
<dbReference type="AlphaFoldDB" id="A0A7S3LHD2"/>
<evidence type="ECO:0000256" key="1">
    <source>
        <dbReference type="SAM" id="SignalP"/>
    </source>
</evidence>
<evidence type="ECO:0000313" key="2">
    <source>
        <dbReference type="EMBL" id="CAE0421291.1"/>
    </source>
</evidence>
<protein>
    <recommendedName>
        <fullName evidence="3">Niemann-Pick C1 N-terminal domain-containing protein</fullName>
    </recommendedName>
</protein>
<gene>
    <name evidence="2" type="ORF">ACOF00016_LOCUS17934</name>
</gene>
<sequence>MKISITLFAFLALLPQVNALTTIDAIEPVTYDKVVQPVQESPCTPGDERIVFTAPPTHCMGSSDPAVNCFDDVETFVDGRVKLRDYKSPGRRNLRGDVQEPQAQQEENQDERELWMSCPLCMQTYNNNGFTCFVLCGVMCAPVRRAQELFLASLDTKETTSFTSFDYVKVDTTSSAFYDLLAIEQVMELGGDGLSTREWADNNAWSDAVMDIAAKTRSRSLYGIEFKVQVCHDPSV</sequence>
<reference evidence="2" key="1">
    <citation type="submission" date="2021-01" db="EMBL/GenBank/DDBJ databases">
        <authorList>
            <person name="Corre E."/>
            <person name="Pelletier E."/>
            <person name="Niang G."/>
            <person name="Scheremetjew M."/>
            <person name="Finn R."/>
            <person name="Kale V."/>
            <person name="Holt S."/>
            <person name="Cochrane G."/>
            <person name="Meng A."/>
            <person name="Brown T."/>
            <person name="Cohen L."/>
        </authorList>
    </citation>
    <scope>NUCLEOTIDE SEQUENCE</scope>
    <source>
        <strain evidence="2">CCMP127</strain>
    </source>
</reference>
<proteinExistence type="predicted"/>
<name>A0A7S3LHD2_9STRA</name>
<feature type="signal peptide" evidence="1">
    <location>
        <begin position="1"/>
        <end position="19"/>
    </location>
</feature>
<keyword evidence="1" id="KW-0732">Signal</keyword>
<feature type="chain" id="PRO_5030622917" description="Niemann-Pick C1 N-terminal domain-containing protein" evidence="1">
    <location>
        <begin position="20"/>
        <end position="236"/>
    </location>
</feature>
<accession>A0A7S3LHD2</accession>